<dbReference type="InterPro" id="IPR029460">
    <property type="entry name" value="DNAPol_HHH"/>
</dbReference>
<sequence>MAESKSIPQIFVKAAPKGETAEILNNTKILEMSISREDRQIDVTAEFDKIIPFSLLHQYEIDVAKAYGLNAIKIYPRYDSSLFCERSFFEVIEQLKASIATINGFFNGSECEADGDILRIKLKNGGADILKSSHCDSEISRLIAEQYGLKFNIEFIELEKEQLPPWEEPLPQQQVSAPEKPAPKKESKPEKKETAPKKAKTYTAQPPEWLKFDPSSAVCVLGREIKKPPVRLDSVTLESGRVVVCGDVFTFDSRETRDGSKYIITFNITDYTSSNTVKVIQDKKKAEPLLEAVKNGVTVLVCGDVSYDKYDREIAIRALDISTVKKIDDRTDNAPQKRVELHLHTTMSSMDAVTPAAEYIKRAAAWGHKAIAITDHGVAQAFPDAMNAREELEKSGKEIKVIYGIENYFVDDMAPAVFGEDDTPFDGEFIAFDLETTGLSREKDRITEIGAVRIKGGEIVEEFDTFVNPGRHIPENITQLTGIDDEMVKDAPSDKEAVEKFFEFCGNAPLVAHNAAFDAGFIRAALERNGIKRDFTYIDSIPICRTLYPELKSYRLNIVAKYLKLPPFNHHRACDDARELGEIFKILLTELEQKRGVKSVKDINGALCGEDVKKMRSYHQILLVKNAVGLKNLYKLISKSHLDYFYKKPKIPRSLLMQYREGLLVGSACEAGEVFRAILDGKPENELRKIASFYDFLEIQPLGNNAFLLREGRVKDEKALQDINRTIVRLGEELGKPVVATGDVHFIDEKDKVFREILMTGQGYTDADNQPPLYFRTTEEMLKEFEYLGPEKAYEVVVTNPNKIADMIEQVRPIPKGNYPPSLEGADEELQRITWNKAKEIYGDPLPDIVKNRLQRELDSIIKHGFAVLYMIAQKLVAKSESDGYLVGSRGSVGSSFVATMSGITEVNPLPPHYVCPKCKYSEFITDGSVGSGFDLPEKMCPKCGEKLEGNGHDIPFETFLGFDGDKSPDIDLNFSGEEQPTAHKYTEVLFGKGHVFRAGTIASVAEKTAYGFVLKFLEQKGKVLHKAEELRLAKGCTGVKRTTGQHPGGMIVVPRDYEIYDFTPVQHPADDPDSDIITTHFDFNSLHDTILKLDILGHDVPTLYKHLEDLTGIDVMSVPMNDPKVMKLFTSTEPLGVTPEEIGSETGTLSLPEMGTKFVRQMLIESQPKTFSDLLQISGLSHGTDVWIGNAQELIKNGICTISEVVGTRDSIMTYLMHKGVEPKHAFKIMEIVRKGRAPKLLTEEYINEMKEHNVPQWYIDSCMKIKYMFPKAHAAAYVIAAIRLGWYKVYRPLEYYAAYFTVRGGDFDASIVLGGKEQVKAKMNEIINKGKEATAKELDLFTTLEIVNEAYARGISFLPVDIYKSDATKFLVEDGKIRVPLNSLKGLGDSVAKSIAAAREKGPFISQDDLSARGGASKSVIEMLEQAGALGDLPKTSQITFF</sequence>
<feature type="domain" description="Exonuclease" evidence="13">
    <location>
        <begin position="428"/>
        <end position="593"/>
    </location>
</feature>
<dbReference type="EC" id="2.7.7.7" evidence="11"/>
<evidence type="ECO:0000256" key="10">
    <source>
        <dbReference type="ARBA" id="ARBA00049244"/>
    </source>
</evidence>
<comment type="similarity">
    <text evidence="11">Belongs to the DNA polymerase type-C family. PolC subfamily.</text>
</comment>
<dbReference type="InterPro" id="IPR003141">
    <property type="entry name" value="Pol/His_phosphatase_N"/>
</dbReference>
<keyword evidence="5 11" id="KW-0235">DNA replication</keyword>
<proteinExistence type="inferred from homology"/>
<evidence type="ECO:0000259" key="13">
    <source>
        <dbReference type="SMART" id="SM00479"/>
    </source>
</evidence>
<dbReference type="Gene3D" id="3.20.20.140">
    <property type="entry name" value="Metal-dependent hydrolases"/>
    <property type="match status" value="2"/>
</dbReference>
<comment type="function">
    <text evidence="1 11">Required for replicative DNA synthesis. This DNA polymerase also exhibits 3' to 5' exonuclease activity.</text>
</comment>
<dbReference type="KEGG" id="ccel:CCDG5_0213"/>
<dbReference type="Pfam" id="PF14579">
    <property type="entry name" value="HHH_6"/>
    <property type="match status" value="1"/>
</dbReference>
<dbReference type="NCBIfam" id="TIGR01405">
    <property type="entry name" value="polC_Gram_pos"/>
    <property type="match status" value="1"/>
</dbReference>
<dbReference type="HAMAP" id="MF_00356">
    <property type="entry name" value="DNApol_PolC"/>
    <property type="match status" value="1"/>
</dbReference>
<gene>
    <name evidence="11 15" type="primary">polC</name>
    <name evidence="15" type="ORF">CCDG5_0213</name>
</gene>
<dbReference type="NCBIfam" id="TIGR00573">
    <property type="entry name" value="dnaq"/>
    <property type="match status" value="1"/>
</dbReference>
<dbReference type="PANTHER" id="PTHR32294:SF5">
    <property type="entry name" value="DNA POLYMERASE III POLC-TYPE"/>
    <property type="match status" value="1"/>
</dbReference>
<evidence type="ECO:0000313" key="16">
    <source>
        <dbReference type="Proteomes" id="UP000032431"/>
    </source>
</evidence>
<dbReference type="GO" id="GO:0005737">
    <property type="term" value="C:cytoplasm"/>
    <property type="evidence" value="ECO:0007669"/>
    <property type="project" value="UniProtKB-SubCell"/>
</dbReference>
<evidence type="ECO:0000313" key="15">
    <source>
        <dbReference type="EMBL" id="CDZ23356.1"/>
    </source>
</evidence>
<evidence type="ECO:0000259" key="14">
    <source>
        <dbReference type="SMART" id="SM00481"/>
    </source>
</evidence>
<dbReference type="InterPro" id="IPR006054">
    <property type="entry name" value="DnaQ"/>
</dbReference>
<dbReference type="HOGENOM" id="CLU_003297_2_0_9"/>
<dbReference type="Gene3D" id="2.40.50.140">
    <property type="entry name" value="Nucleic acid-binding proteins"/>
    <property type="match status" value="1"/>
</dbReference>
<accession>A0A078KIJ4</accession>
<dbReference type="CDD" id="cd07309">
    <property type="entry name" value="PHP"/>
    <property type="match status" value="1"/>
</dbReference>
<dbReference type="Gene3D" id="3.30.420.10">
    <property type="entry name" value="Ribonuclease H-like superfamily/Ribonuclease H"/>
    <property type="match status" value="1"/>
</dbReference>
<evidence type="ECO:0000256" key="12">
    <source>
        <dbReference type="SAM" id="MobiDB-lite"/>
    </source>
</evidence>
<dbReference type="FunFam" id="3.30.420.10:FF:000045">
    <property type="entry name" value="3'-5' exonuclease DinG"/>
    <property type="match status" value="1"/>
</dbReference>
<dbReference type="NCBIfam" id="NF001688">
    <property type="entry name" value="PRK00448.1"/>
    <property type="match status" value="1"/>
</dbReference>
<keyword evidence="6 11" id="KW-0540">Nuclease</keyword>
<organism evidence="15 16">
    <name type="scientific">[Clostridium] cellulosi</name>
    <dbReference type="NCBI Taxonomy" id="29343"/>
    <lineage>
        <taxon>Bacteria</taxon>
        <taxon>Bacillati</taxon>
        <taxon>Bacillota</taxon>
        <taxon>Clostridia</taxon>
        <taxon>Eubacteriales</taxon>
        <taxon>Oscillospiraceae</taxon>
        <taxon>Oscillospiraceae incertae sedis</taxon>
    </lineage>
</organism>
<dbReference type="PATRIC" id="fig|29343.3.peg.217"/>
<dbReference type="CDD" id="cd04484">
    <property type="entry name" value="polC_OBF"/>
    <property type="match status" value="1"/>
</dbReference>
<dbReference type="GO" id="GO:0003887">
    <property type="term" value="F:DNA-directed DNA polymerase activity"/>
    <property type="evidence" value="ECO:0007669"/>
    <property type="project" value="UniProtKB-UniRule"/>
</dbReference>
<keyword evidence="4 11" id="KW-0548">Nucleotidyltransferase</keyword>
<dbReference type="InterPro" id="IPR004805">
    <property type="entry name" value="DnaE2/DnaE/PolC"/>
</dbReference>
<dbReference type="SMART" id="SM00481">
    <property type="entry name" value="POLIIIAc"/>
    <property type="match status" value="1"/>
</dbReference>
<dbReference type="Pfam" id="PF17657">
    <property type="entry name" value="DNA_pol3_finger"/>
    <property type="match status" value="1"/>
</dbReference>
<keyword evidence="2 11" id="KW-0963">Cytoplasm</keyword>
<dbReference type="EMBL" id="LM995447">
    <property type="protein sequence ID" value="CDZ23356.1"/>
    <property type="molecule type" value="Genomic_DNA"/>
</dbReference>
<evidence type="ECO:0000256" key="8">
    <source>
        <dbReference type="ARBA" id="ARBA00022839"/>
    </source>
</evidence>
<dbReference type="PANTHER" id="PTHR32294">
    <property type="entry name" value="DNA POLYMERASE III SUBUNIT ALPHA"/>
    <property type="match status" value="1"/>
</dbReference>
<keyword evidence="8 11" id="KW-0269">Exonuclease</keyword>
<evidence type="ECO:0000256" key="9">
    <source>
        <dbReference type="ARBA" id="ARBA00022932"/>
    </source>
</evidence>
<dbReference type="Proteomes" id="UP000032431">
    <property type="component" value="Chromosome I"/>
</dbReference>
<dbReference type="GO" id="GO:0003677">
    <property type="term" value="F:DNA binding"/>
    <property type="evidence" value="ECO:0007669"/>
    <property type="project" value="UniProtKB-UniRule"/>
</dbReference>
<feature type="domain" description="Polymerase/histidinol phosphatase N-terminal" evidence="14">
    <location>
        <begin position="339"/>
        <end position="411"/>
    </location>
</feature>
<dbReference type="CDD" id="cd07435">
    <property type="entry name" value="PHP_PolIIIA_POLC"/>
    <property type="match status" value="1"/>
</dbReference>
<dbReference type="Pfam" id="PF11490">
    <property type="entry name" value="DNA_pol3_a_NII"/>
    <property type="match status" value="1"/>
</dbReference>
<keyword evidence="7 11" id="KW-0378">Hydrolase</keyword>
<comment type="subcellular location">
    <subcellularLocation>
        <location evidence="11">Cytoplasm</location>
    </subcellularLocation>
</comment>
<dbReference type="InterPro" id="IPR006308">
    <property type="entry name" value="Pol_III_a_PolC-type_gram_pos"/>
</dbReference>
<dbReference type="InterPro" id="IPR012340">
    <property type="entry name" value="NA-bd_OB-fold"/>
</dbReference>
<evidence type="ECO:0000256" key="5">
    <source>
        <dbReference type="ARBA" id="ARBA00022705"/>
    </source>
</evidence>
<protein>
    <recommendedName>
        <fullName evidence="11">DNA polymerase III PolC-type</fullName>
        <shortName evidence="11">PolIII</shortName>
        <ecNumber evidence="11">2.7.7.7</ecNumber>
    </recommendedName>
</protein>
<dbReference type="Gene3D" id="1.10.150.870">
    <property type="match status" value="1"/>
</dbReference>
<evidence type="ECO:0000256" key="7">
    <source>
        <dbReference type="ARBA" id="ARBA00022801"/>
    </source>
</evidence>
<dbReference type="InterPro" id="IPR040982">
    <property type="entry name" value="DNA_pol3_finger"/>
</dbReference>
<dbReference type="SUPFAM" id="SSF53098">
    <property type="entry name" value="Ribonuclease H-like"/>
    <property type="match status" value="1"/>
</dbReference>
<dbReference type="GO" id="GO:0006261">
    <property type="term" value="P:DNA-templated DNA replication"/>
    <property type="evidence" value="ECO:0007669"/>
    <property type="project" value="UniProtKB-UniRule"/>
</dbReference>
<evidence type="ECO:0000256" key="6">
    <source>
        <dbReference type="ARBA" id="ARBA00022722"/>
    </source>
</evidence>
<reference evidence="16" key="1">
    <citation type="submission" date="2014-07" db="EMBL/GenBank/DDBJ databases">
        <authorList>
            <person name="Wibberg D."/>
        </authorList>
    </citation>
    <scope>NUCLEOTIDE SEQUENCE [LARGE SCALE GENOMIC DNA]</scope>
    <source>
        <strain evidence="16">DG5</strain>
    </source>
</reference>
<evidence type="ECO:0000256" key="4">
    <source>
        <dbReference type="ARBA" id="ARBA00022695"/>
    </source>
</evidence>
<dbReference type="InterPro" id="IPR036397">
    <property type="entry name" value="RNaseH_sf"/>
</dbReference>
<dbReference type="Pfam" id="PF02811">
    <property type="entry name" value="PHP"/>
    <property type="match status" value="1"/>
</dbReference>
<evidence type="ECO:0000256" key="1">
    <source>
        <dbReference type="ARBA" id="ARBA00003452"/>
    </source>
</evidence>
<dbReference type="InterPro" id="IPR024754">
    <property type="entry name" value="DNA_PolC-like_N_II"/>
</dbReference>
<keyword evidence="16" id="KW-1185">Reference proteome</keyword>
<dbReference type="Gene3D" id="6.10.140.1510">
    <property type="match status" value="1"/>
</dbReference>
<name>A0A078KIJ4_9FIRM</name>
<dbReference type="SMART" id="SM00479">
    <property type="entry name" value="EXOIII"/>
    <property type="match status" value="1"/>
</dbReference>
<dbReference type="InterPro" id="IPR012337">
    <property type="entry name" value="RNaseH-like_sf"/>
</dbReference>
<dbReference type="Gene3D" id="1.10.150.700">
    <property type="entry name" value="PolC, middle finger domain"/>
    <property type="match status" value="1"/>
</dbReference>
<dbReference type="Gene3D" id="3.30.1900.20">
    <property type="match status" value="2"/>
</dbReference>
<dbReference type="InterPro" id="IPR011708">
    <property type="entry name" value="DNA_pol3_alpha_NTPase_dom"/>
</dbReference>
<evidence type="ECO:0000256" key="11">
    <source>
        <dbReference type="HAMAP-Rule" id="MF_00356"/>
    </source>
</evidence>
<feature type="region of interest" description="Disordered" evidence="12">
    <location>
        <begin position="171"/>
        <end position="200"/>
    </location>
</feature>
<dbReference type="SUPFAM" id="SSF160975">
    <property type="entry name" value="AF1531-like"/>
    <property type="match status" value="1"/>
</dbReference>
<evidence type="ECO:0000256" key="2">
    <source>
        <dbReference type="ARBA" id="ARBA00022490"/>
    </source>
</evidence>
<evidence type="ECO:0000256" key="3">
    <source>
        <dbReference type="ARBA" id="ARBA00022679"/>
    </source>
</evidence>
<dbReference type="InterPro" id="IPR013520">
    <property type="entry name" value="Ribonucl_H"/>
</dbReference>
<dbReference type="InterPro" id="IPR044923">
    <property type="entry name" value="PolC_middle_finger_sf"/>
</dbReference>
<dbReference type="Pfam" id="PF07733">
    <property type="entry name" value="DNA_pol3_alpha"/>
    <property type="match status" value="2"/>
</dbReference>
<dbReference type="InterPro" id="IPR004013">
    <property type="entry name" value="PHP_dom"/>
</dbReference>
<comment type="catalytic activity">
    <reaction evidence="10 11">
        <text>DNA(n) + a 2'-deoxyribonucleoside 5'-triphosphate = DNA(n+1) + diphosphate</text>
        <dbReference type="Rhea" id="RHEA:22508"/>
        <dbReference type="Rhea" id="RHEA-COMP:17339"/>
        <dbReference type="Rhea" id="RHEA-COMP:17340"/>
        <dbReference type="ChEBI" id="CHEBI:33019"/>
        <dbReference type="ChEBI" id="CHEBI:61560"/>
        <dbReference type="ChEBI" id="CHEBI:173112"/>
        <dbReference type="EC" id="2.7.7.7"/>
    </reaction>
</comment>
<feature type="compositionally biased region" description="Basic and acidic residues" evidence="12">
    <location>
        <begin position="181"/>
        <end position="196"/>
    </location>
</feature>
<dbReference type="GO" id="GO:0008408">
    <property type="term" value="F:3'-5' exonuclease activity"/>
    <property type="evidence" value="ECO:0007669"/>
    <property type="project" value="UniProtKB-UniRule"/>
</dbReference>
<keyword evidence="3 11" id="KW-0808">Transferase</keyword>
<dbReference type="STRING" id="29343.CCDG5_0213"/>
<keyword evidence="9 11" id="KW-0239">DNA-directed DNA polymerase</keyword>
<dbReference type="Pfam" id="PF00929">
    <property type="entry name" value="RNase_T"/>
    <property type="match status" value="1"/>
</dbReference>
<dbReference type="OrthoDB" id="9804290at2"/>